<proteinExistence type="predicted"/>
<dbReference type="InParanoid" id="D8QU28"/>
<gene>
    <name evidence="2" type="ORF">SELMODRAFT_438090</name>
</gene>
<dbReference type="Proteomes" id="UP000001514">
    <property type="component" value="Unassembled WGS sequence"/>
</dbReference>
<feature type="compositionally biased region" description="Basic residues" evidence="1">
    <location>
        <begin position="125"/>
        <end position="141"/>
    </location>
</feature>
<keyword evidence="3" id="KW-1185">Reference proteome</keyword>
<organism evidence="3">
    <name type="scientific">Selaginella moellendorffii</name>
    <name type="common">Spikemoss</name>
    <dbReference type="NCBI Taxonomy" id="88036"/>
    <lineage>
        <taxon>Eukaryota</taxon>
        <taxon>Viridiplantae</taxon>
        <taxon>Streptophyta</taxon>
        <taxon>Embryophyta</taxon>
        <taxon>Tracheophyta</taxon>
        <taxon>Lycopodiopsida</taxon>
        <taxon>Selaginellales</taxon>
        <taxon>Selaginellaceae</taxon>
        <taxon>Selaginella</taxon>
    </lineage>
</organism>
<feature type="compositionally biased region" description="Pro residues" evidence="1">
    <location>
        <begin position="88"/>
        <end position="103"/>
    </location>
</feature>
<evidence type="ECO:0000256" key="1">
    <source>
        <dbReference type="SAM" id="MobiDB-lite"/>
    </source>
</evidence>
<dbReference type="EMBL" id="GL377567">
    <property type="protein sequence ID" value="EFJ35795.1"/>
    <property type="molecule type" value="Genomic_DNA"/>
</dbReference>
<dbReference type="OrthoDB" id="1970534at2759"/>
<accession>D8QU28</accession>
<dbReference type="AlphaFoldDB" id="D8QU28"/>
<dbReference type="KEGG" id="smo:SELMODRAFT_438090"/>
<dbReference type="HOGENOM" id="CLU_878243_0_0_1"/>
<dbReference type="OMA" id="ESPCKEW"/>
<name>D8QU28_SELML</name>
<reference evidence="2 3" key="1">
    <citation type="journal article" date="2011" name="Science">
        <title>The Selaginella genome identifies genetic changes associated with the evolution of vascular plants.</title>
        <authorList>
            <person name="Banks J.A."/>
            <person name="Nishiyama T."/>
            <person name="Hasebe M."/>
            <person name="Bowman J.L."/>
            <person name="Gribskov M."/>
            <person name="dePamphilis C."/>
            <person name="Albert V.A."/>
            <person name="Aono N."/>
            <person name="Aoyama T."/>
            <person name="Ambrose B.A."/>
            <person name="Ashton N.W."/>
            <person name="Axtell M.J."/>
            <person name="Barker E."/>
            <person name="Barker M.S."/>
            <person name="Bennetzen J.L."/>
            <person name="Bonawitz N.D."/>
            <person name="Chapple C."/>
            <person name="Cheng C."/>
            <person name="Correa L.G."/>
            <person name="Dacre M."/>
            <person name="DeBarry J."/>
            <person name="Dreyer I."/>
            <person name="Elias M."/>
            <person name="Engstrom E.M."/>
            <person name="Estelle M."/>
            <person name="Feng L."/>
            <person name="Finet C."/>
            <person name="Floyd S.K."/>
            <person name="Frommer W.B."/>
            <person name="Fujita T."/>
            <person name="Gramzow L."/>
            <person name="Gutensohn M."/>
            <person name="Harholt J."/>
            <person name="Hattori M."/>
            <person name="Heyl A."/>
            <person name="Hirai T."/>
            <person name="Hiwatashi Y."/>
            <person name="Ishikawa M."/>
            <person name="Iwata M."/>
            <person name="Karol K.G."/>
            <person name="Koehler B."/>
            <person name="Kolukisaoglu U."/>
            <person name="Kubo M."/>
            <person name="Kurata T."/>
            <person name="Lalonde S."/>
            <person name="Li K."/>
            <person name="Li Y."/>
            <person name="Litt A."/>
            <person name="Lyons E."/>
            <person name="Manning G."/>
            <person name="Maruyama T."/>
            <person name="Michael T.P."/>
            <person name="Mikami K."/>
            <person name="Miyazaki S."/>
            <person name="Morinaga S."/>
            <person name="Murata T."/>
            <person name="Mueller-Roeber B."/>
            <person name="Nelson D.R."/>
            <person name="Obara M."/>
            <person name="Oguri Y."/>
            <person name="Olmstead R.G."/>
            <person name="Onodera N."/>
            <person name="Petersen B.L."/>
            <person name="Pils B."/>
            <person name="Prigge M."/>
            <person name="Rensing S.A."/>
            <person name="Riano-Pachon D.M."/>
            <person name="Roberts A.W."/>
            <person name="Sato Y."/>
            <person name="Scheller H.V."/>
            <person name="Schulz B."/>
            <person name="Schulz C."/>
            <person name="Shakirov E.V."/>
            <person name="Shibagaki N."/>
            <person name="Shinohara N."/>
            <person name="Shippen D.E."/>
            <person name="Soerensen I."/>
            <person name="Sotooka R."/>
            <person name="Sugimoto N."/>
            <person name="Sugita M."/>
            <person name="Sumikawa N."/>
            <person name="Tanurdzic M."/>
            <person name="Theissen G."/>
            <person name="Ulvskov P."/>
            <person name="Wakazuki S."/>
            <person name="Weng J.K."/>
            <person name="Willats W.W."/>
            <person name="Wipf D."/>
            <person name="Wolf P.G."/>
            <person name="Yang L."/>
            <person name="Zimmer A.D."/>
            <person name="Zhu Q."/>
            <person name="Mitros T."/>
            <person name="Hellsten U."/>
            <person name="Loque D."/>
            <person name="Otillar R."/>
            <person name="Salamov A."/>
            <person name="Schmutz J."/>
            <person name="Shapiro H."/>
            <person name="Lindquist E."/>
            <person name="Lucas S."/>
            <person name="Rokhsar D."/>
            <person name="Grigoriev I.V."/>
        </authorList>
    </citation>
    <scope>NUCLEOTIDE SEQUENCE [LARGE SCALE GENOMIC DNA]</scope>
</reference>
<feature type="compositionally biased region" description="Polar residues" evidence="1">
    <location>
        <begin position="104"/>
        <end position="124"/>
    </location>
</feature>
<feature type="region of interest" description="Disordered" evidence="1">
    <location>
        <begin position="81"/>
        <end position="144"/>
    </location>
</feature>
<sequence length="326" mass="36367">MHTVLHSREMDLDCQRVDAAAAAAALSWANEVALLGDRDQSEGLDDGVGHDNILMDQHASMQGFSLMMMAAENGQSFHPMILMGQESTPPPQPPPPPPQPPVRTPSTVLSLQTMPPNEENSSKAVTKKRGRQKGPGKPKSHYVKERDSSFQLVLKLPLKSRKLFCVAEFYKYMAQSSSDSLCKVTEAYAKAGESVGVSGKTARKWVEDWERRADGTFSESQQGKHVKVEWLLQPEHLQSKARAWIEQNCPKKGEPPRKDSIIKMFRDFCNNDLLLDVQAGDLAADSLMGMTSHRKISTETARSWLHRLGFNNFKDFRKSSTKSLST</sequence>
<evidence type="ECO:0000313" key="3">
    <source>
        <dbReference type="Proteomes" id="UP000001514"/>
    </source>
</evidence>
<evidence type="ECO:0000313" key="2">
    <source>
        <dbReference type="EMBL" id="EFJ35795.1"/>
    </source>
</evidence>
<dbReference type="Gramene" id="EFJ35795">
    <property type="protein sequence ID" value="EFJ35795"/>
    <property type="gene ID" value="SELMODRAFT_438090"/>
</dbReference>
<protein>
    <submittedName>
        <fullName evidence="2">Uncharacterized protein</fullName>
    </submittedName>
</protein>